<evidence type="ECO:0000313" key="1">
    <source>
        <dbReference type="EMBL" id="KAH7989570.1"/>
    </source>
</evidence>
<organism evidence="1 2">
    <name type="scientific">Sphaerodactylus townsendi</name>
    <dbReference type="NCBI Taxonomy" id="933632"/>
    <lineage>
        <taxon>Eukaryota</taxon>
        <taxon>Metazoa</taxon>
        <taxon>Chordata</taxon>
        <taxon>Craniata</taxon>
        <taxon>Vertebrata</taxon>
        <taxon>Euteleostomi</taxon>
        <taxon>Lepidosauria</taxon>
        <taxon>Squamata</taxon>
        <taxon>Bifurcata</taxon>
        <taxon>Gekkota</taxon>
        <taxon>Sphaerodactylidae</taxon>
        <taxon>Sphaerodactylus</taxon>
    </lineage>
</organism>
<name>A0ACB8EAK4_9SAUR</name>
<comment type="caution">
    <text evidence="1">The sequence shown here is derived from an EMBL/GenBank/DDBJ whole genome shotgun (WGS) entry which is preliminary data.</text>
</comment>
<protein>
    <submittedName>
        <fullName evidence="1">Uncharacterized protein</fullName>
    </submittedName>
</protein>
<dbReference type="Proteomes" id="UP000827872">
    <property type="component" value="Linkage Group LG14"/>
</dbReference>
<sequence length="102" mass="11645">MEATRAPPSSPDSEEGEDMLHAFSTRQEQRIMQQGRERLMKRSSQSASHETPEEDSEHFSRNLRRQIQILQDPTFPNSFDVGKYFQPLSPKAIVSFGPQGLP</sequence>
<accession>A0ACB8EAK4</accession>
<gene>
    <name evidence="1" type="ORF">K3G42_011155</name>
</gene>
<keyword evidence="2" id="KW-1185">Reference proteome</keyword>
<proteinExistence type="predicted"/>
<evidence type="ECO:0000313" key="2">
    <source>
        <dbReference type="Proteomes" id="UP000827872"/>
    </source>
</evidence>
<reference evidence="1" key="1">
    <citation type="submission" date="2021-08" db="EMBL/GenBank/DDBJ databases">
        <title>The first chromosome-level gecko genome reveals the dynamic sex chromosomes of Neotropical dwarf geckos (Sphaerodactylidae: Sphaerodactylus).</title>
        <authorList>
            <person name="Pinto B.J."/>
            <person name="Keating S.E."/>
            <person name="Gamble T."/>
        </authorList>
    </citation>
    <scope>NUCLEOTIDE SEQUENCE</scope>
    <source>
        <strain evidence="1">TG3544</strain>
    </source>
</reference>
<dbReference type="EMBL" id="CM037627">
    <property type="protein sequence ID" value="KAH7989570.1"/>
    <property type="molecule type" value="Genomic_DNA"/>
</dbReference>